<feature type="active site" description="Charge relay system" evidence="5">
    <location>
        <position position="787"/>
    </location>
</feature>
<dbReference type="PANTHER" id="PTHR43806">
    <property type="entry name" value="PEPTIDASE S8"/>
    <property type="match status" value="1"/>
</dbReference>
<dbReference type="InterPro" id="IPR000209">
    <property type="entry name" value="Peptidase_S8/S53_dom"/>
</dbReference>
<dbReference type="PROSITE" id="PS00136">
    <property type="entry name" value="SUBTILASE_ASP"/>
    <property type="match status" value="1"/>
</dbReference>
<dbReference type="OrthoDB" id="3679130at2759"/>
<dbReference type="PANTHER" id="PTHR43806:SF11">
    <property type="entry name" value="CEREVISIN-RELATED"/>
    <property type="match status" value="1"/>
</dbReference>
<comment type="caution">
    <text evidence="8">The sequence shown here is derived from an EMBL/GenBank/DDBJ whole genome shotgun (WGS) entry which is preliminary data.</text>
</comment>
<dbReference type="InterPro" id="IPR050131">
    <property type="entry name" value="Peptidase_S8_subtilisin-like"/>
</dbReference>
<dbReference type="AlphaFoldDB" id="A0A9P4T671"/>
<dbReference type="GO" id="GO:0006508">
    <property type="term" value="P:proteolysis"/>
    <property type="evidence" value="ECO:0007669"/>
    <property type="project" value="UniProtKB-KW"/>
</dbReference>
<dbReference type="EMBL" id="SWKU01000027">
    <property type="protein sequence ID" value="KAF2996442.1"/>
    <property type="molecule type" value="Genomic_DNA"/>
</dbReference>
<keyword evidence="2 5" id="KW-0645">Protease</keyword>
<name>A0A9P4T671_CURKU</name>
<evidence type="ECO:0000313" key="9">
    <source>
        <dbReference type="Proteomes" id="UP000801428"/>
    </source>
</evidence>
<feature type="active site" description="Charge relay system" evidence="5">
    <location>
        <position position="625"/>
    </location>
</feature>
<dbReference type="Gene3D" id="3.40.50.200">
    <property type="entry name" value="Peptidase S8/S53 domain"/>
    <property type="match status" value="1"/>
</dbReference>
<keyword evidence="9" id="KW-1185">Reference proteome</keyword>
<dbReference type="PRINTS" id="PR00723">
    <property type="entry name" value="SUBTILISIN"/>
</dbReference>
<evidence type="ECO:0000256" key="4">
    <source>
        <dbReference type="ARBA" id="ARBA00022825"/>
    </source>
</evidence>
<dbReference type="Pfam" id="PF00082">
    <property type="entry name" value="Peptidase_S8"/>
    <property type="match status" value="1"/>
</dbReference>
<dbReference type="CDD" id="cd00306">
    <property type="entry name" value="Peptidases_S8_S53"/>
    <property type="match status" value="1"/>
</dbReference>
<feature type="domain" description="Peptidase S8/S53" evidence="7">
    <location>
        <begin position="578"/>
        <end position="806"/>
    </location>
</feature>
<evidence type="ECO:0000259" key="7">
    <source>
        <dbReference type="Pfam" id="PF00082"/>
    </source>
</evidence>
<dbReference type="InterPro" id="IPR023827">
    <property type="entry name" value="Peptidase_S8_Asp-AS"/>
</dbReference>
<protein>
    <recommendedName>
        <fullName evidence="7">Peptidase S8/S53 domain-containing protein</fullName>
    </recommendedName>
</protein>
<evidence type="ECO:0000256" key="5">
    <source>
        <dbReference type="PROSITE-ProRule" id="PRU01240"/>
    </source>
</evidence>
<feature type="active site" description="Charge relay system" evidence="5">
    <location>
        <position position="584"/>
    </location>
</feature>
<proteinExistence type="inferred from homology"/>
<gene>
    <name evidence="8" type="ORF">E8E13_003632</name>
</gene>
<dbReference type="PROSITE" id="PS51892">
    <property type="entry name" value="SUBTILASE"/>
    <property type="match status" value="1"/>
</dbReference>
<organism evidence="8 9">
    <name type="scientific">Curvularia kusanoi</name>
    <name type="common">Cochliobolus kusanoi</name>
    <dbReference type="NCBI Taxonomy" id="90978"/>
    <lineage>
        <taxon>Eukaryota</taxon>
        <taxon>Fungi</taxon>
        <taxon>Dikarya</taxon>
        <taxon>Ascomycota</taxon>
        <taxon>Pezizomycotina</taxon>
        <taxon>Dothideomycetes</taxon>
        <taxon>Pleosporomycetidae</taxon>
        <taxon>Pleosporales</taxon>
        <taxon>Pleosporineae</taxon>
        <taxon>Pleosporaceae</taxon>
        <taxon>Curvularia</taxon>
    </lineage>
</organism>
<evidence type="ECO:0000313" key="8">
    <source>
        <dbReference type="EMBL" id="KAF2996442.1"/>
    </source>
</evidence>
<evidence type="ECO:0000256" key="3">
    <source>
        <dbReference type="ARBA" id="ARBA00022801"/>
    </source>
</evidence>
<evidence type="ECO:0000256" key="1">
    <source>
        <dbReference type="ARBA" id="ARBA00011073"/>
    </source>
</evidence>
<dbReference type="InterPro" id="IPR023828">
    <property type="entry name" value="Peptidase_S8_Ser-AS"/>
</dbReference>
<dbReference type="PROSITE" id="PS00138">
    <property type="entry name" value="SUBTILASE_SER"/>
    <property type="match status" value="1"/>
</dbReference>
<dbReference type="InterPro" id="IPR036852">
    <property type="entry name" value="Peptidase_S8/S53_dom_sf"/>
</dbReference>
<dbReference type="Proteomes" id="UP000801428">
    <property type="component" value="Unassembled WGS sequence"/>
</dbReference>
<evidence type="ECO:0000256" key="2">
    <source>
        <dbReference type="ARBA" id="ARBA00022670"/>
    </source>
</evidence>
<accession>A0A9P4T671</accession>
<comment type="similarity">
    <text evidence="1 5 6">Belongs to the peptidase S8 family.</text>
</comment>
<keyword evidence="3 5" id="KW-0378">Hydrolase</keyword>
<evidence type="ECO:0000256" key="6">
    <source>
        <dbReference type="RuleBase" id="RU003355"/>
    </source>
</evidence>
<sequence>MASVLEKPGEKLHVLVTSVARSIAAAVEELLEEHYMSCQSTSGNTTSAADESQPSPCYDCTLGTDLRAVKRHCFTLHEERYIVDRYMASTSEKDTREFQDCLETIVGCFDNVIDGQYLSKFRPQNRKKEGKLMQLCRILEKPPATFRAMEMFRDGLDQEWAHFLPLLSWINNTIDRYDLSSRPGSRTPLTTAPEPLLFLKDLHEVRDRSGLLHKSLHLGWPCRNGHSEHKGKLGECTHANVQLDPSWLRRGPEDGTFGVILSDTDTALQECKIDLHERRWIIEVEIQAGVTAKSLTKPRTVLPLLAGPWLVDRSSMNDISILCVIEGGIPKPQVDKLFVPSRFGISPTFAQPKRYEHPVPVIESLGILMAEIELGRWTGEAFLENRRRDMEPDEAADALLAECQRCLPATAGVLRAIRFCLDPESFGMHDPRERDNGVGNTLYYQNIIHPLEKDLVGGCRWTWSEARWELFKPVENPMFMDTIYVAKANEPVHFRRSGIIRDGIHPATNQDSKTGGRNFCAKKDHTLDLTSSCHVQGRVAGKDLNLNADDWFHAFEQMRIALHRARMEIEDDHVEKLVKVAVLDTGVDRKHSAFNRWIKNGQLQVGLDLIDPGPDGATMTDTDGHGTHVCHVLLKTAPNIKLYPIRVLKEREADASTPQLVAEAIHYAVHTYDVDIISMSFAFDNDITTIGNAINQEQNKTSRKQVLYFAAASNNTTLNRNSVGFPGRMTDRVICVFSSDANGKDSSFSPPGLSNQPNFSVVGEHVTAAWVTSEDNRDRLETMSGTSCATPIVAGIAALLLDFAQQETDELQPLPKWNIMKLHLREIAGMKSVLRRCMTEGEHMNGVYNFLKPWILFESEEEPYSIAVNIRTALSKRYL</sequence>
<keyword evidence="4 5" id="KW-0720">Serine protease</keyword>
<dbReference type="GO" id="GO:0004252">
    <property type="term" value="F:serine-type endopeptidase activity"/>
    <property type="evidence" value="ECO:0007669"/>
    <property type="project" value="UniProtKB-UniRule"/>
</dbReference>
<dbReference type="SUPFAM" id="SSF52743">
    <property type="entry name" value="Subtilisin-like"/>
    <property type="match status" value="1"/>
</dbReference>
<reference evidence="8" key="1">
    <citation type="submission" date="2019-04" db="EMBL/GenBank/DDBJ databases">
        <title>Sequencing of skin fungus with MAO and IRED activity.</title>
        <authorList>
            <person name="Marsaioli A.J."/>
            <person name="Bonatto J.M.C."/>
            <person name="Reis Junior O."/>
        </authorList>
    </citation>
    <scope>NUCLEOTIDE SEQUENCE</scope>
    <source>
        <strain evidence="8">30M1</strain>
    </source>
</reference>
<dbReference type="InterPro" id="IPR015500">
    <property type="entry name" value="Peptidase_S8_subtilisin-rel"/>
</dbReference>